<protein>
    <submittedName>
        <fullName evidence="1">Uncharacterized protein</fullName>
    </submittedName>
</protein>
<name>A0A1R3FWS6_9ROSI</name>
<dbReference type="AlphaFoldDB" id="A0A1R3FWS6"/>
<reference evidence="2" key="1">
    <citation type="submission" date="2013-09" db="EMBL/GenBank/DDBJ databases">
        <title>Corchorus olitorius genome sequencing.</title>
        <authorList>
            <person name="Alam M."/>
            <person name="Haque M.S."/>
            <person name="Islam M.S."/>
            <person name="Emdad E.M."/>
            <person name="Islam M.M."/>
            <person name="Ahmed B."/>
            <person name="Halim A."/>
            <person name="Hossen Q.M.M."/>
            <person name="Hossain M.Z."/>
            <person name="Ahmed R."/>
            <person name="Khan M.M."/>
            <person name="Islam R."/>
            <person name="Rashid M.M."/>
            <person name="Khan S.A."/>
            <person name="Rahman M.S."/>
            <person name="Alam M."/>
            <person name="Yahiya A.S."/>
            <person name="Khan M.S."/>
            <person name="Azam M.S."/>
            <person name="Haque T."/>
            <person name="Lashkar M.Z.H."/>
            <person name="Akhand A.I."/>
            <person name="Morshed G."/>
            <person name="Roy S."/>
            <person name="Uddin K.S."/>
            <person name="Rabeya T."/>
            <person name="Hossain A.S."/>
            <person name="Chowdhury A."/>
            <person name="Snigdha A.R."/>
            <person name="Mortoza M.S."/>
            <person name="Matin S.A."/>
            <person name="Hoque S.M.E."/>
            <person name="Islam M.K."/>
            <person name="Roy D.K."/>
            <person name="Haider R."/>
            <person name="Moosa M.M."/>
            <person name="Elias S.M."/>
            <person name="Hasan A.M."/>
            <person name="Jahan S."/>
            <person name="Shafiuddin M."/>
            <person name="Mahmood N."/>
            <person name="Shommy N.S."/>
        </authorList>
    </citation>
    <scope>NUCLEOTIDE SEQUENCE [LARGE SCALE GENOMIC DNA]</scope>
    <source>
        <strain evidence="2">cv. O-4</strain>
    </source>
</reference>
<dbReference type="EMBL" id="AWUE01024604">
    <property type="protein sequence ID" value="OMO50294.1"/>
    <property type="molecule type" value="Genomic_DNA"/>
</dbReference>
<proteinExistence type="predicted"/>
<evidence type="ECO:0000313" key="1">
    <source>
        <dbReference type="EMBL" id="OMO50294.1"/>
    </source>
</evidence>
<accession>A0A1R3FWS6</accession>
<gene>
    <name evidence="1" type="ORF">COLO4_38138</name>
</gene>
<comment type="caution">
    <text evidence="1">The sequence shown here is derived from an EMBL/GenBank/DDBJ whole genome shotgun (WGS) entry which is preliminary data.</text>
</comment>
<organism evidence="1 2">
    <name type="scientific">Corchorus olitorius</name>
    <dbReference type="NCBI Taxonomy" id="93759"/>
    <lineage>
        <taxon>Eukaryota</taxon>
        <taxon>Viridiplantae</taxon>
        <taxon>Streptophyta</taxon>
        <taxon>Embryophyta</taxon>
        <taxon>Tracheophyta</taxon>
        <taxon>Spermatophyta</taxon>
        <taxon>Magnoliopsida</taxon>
        <taxon>eudicotyledons</taxon>
        <taxon>Gunneridae</taxon>
        <taxon>Pentapetalae</taxon>
        <taxon>rosids</taxon>
        <taxon>malvids</taxon>
        <taxon>Malvales</taxon>
        <taxon>Malvaceae</taxon>
        <taxon>Grewioideae</taxon>
        <taxon>Apeibeae</taxon>
        <taxon>Corchorus</taxon>
    </lineage>
</organism>
<sequence>MFSSFDRLRGEEKITAELRIEEGEQKGEGSAAAWIASLFVAKSVVRQGDRLDLRQIGRVEREKW</sequence>
<evidence type="ECO:0000313" key="2">
    <source>
        <dbReference type="Proteomes" id="UP000187203"/>
    </source>
</evidence>
<dbReference type="Proteomes" id="UP000187203">
    <property type="component" value="Unassembled WGS sequence"/>
</dbReference>
<keyword evidence="2" id="KW-1185">Reference proteome</keyword>